<organism evidence="2 3">
    <name type="scientific">Besnoitia besnoiti</name>
    <name type="common">Apicomplexan protozoan</name>
    <dbReference type="NCBI Taxonomy" id="94643"/>
    <lineage>
        <taxon>Eukaryota</taxon>
        <taxon>Sar</taxon>
        <taxon>Alveolata</taxon>
        <taxon>Apicomplexa</taxon>
        <taxon>Conoidasida</taxon>
        <taxon>Coccidia</taxon>
        <taxon>Eucoccidiorida</taxon>
        <taxon>Eimeriorina</taxon>
        <taxon>Sarcocystidae</taxon>
        <taxon>Besnoitia</taxon>
    </lineage>
</organism>
<feature type="region of interest" description="Disordered" evidence="1">
    <location>
        <begin position="728"/>
        <end position="777"/>
    </location>
</feature>
<dbReference type="AlphaFoldDB" id="A0A2A9MBV2"/>
<feature type="compositionally biased region" description="Basic and acidic residues" evidence="1">
    <location>
        <begin position="231"/>
        <end position="243"/>
    </location>
</feature>
<dbReference type="GeneID" id="40306546"/>
<name>A0A2A9MBV2_BESBE</name>
<gene>
    <name evidence="2" type="ORF">BESB_014850</name>
</gene>
<dbReference type="OrthoDB" id="331720at2759"/>
<reference evidence="2 3" key="1">
    <citation type="submission" date="2017-09" db="EMBL/GenBank/DDBJ databases">
        <title>Genome sequencing of Besnoitia besnoiti strain Bb-Ger1.</title>
        <authorList>
            <person name="Schares G."/>
            <person name="Venepally P."/>
            <person name="Lorenzi H.A."/>
        </authorList>
    </citation>
    <scope>NUCLEOTIDE SEQUENCE [LARGE SCALE GENOMIC DNA]</scope>
    <source>
        <strain evidence="2 3">Bb-Ger1</strain>
    </source>
</reference>
<dbReference type="VEuPathDB" id="ToxoDB:BESB_014850"/>
<comment type="caution">
    <text evidence="2">The sequence shown here is derived from an EMBL/GenBank/DDBJ whole genome shotgun (WGS) entry which is preliminary data.</text>
</comment>
<accession>A0A2A9MBV2</accession>
<dbReference type="RefSeq" id="XP_029216881.1">
    <property type="nucleotide sequence ID" value="XM_029360214.1"/>
</dbReference>
<evidence type="ECO:0000256" key="1">
    <source>
        <dbReference type="SAM" id="MobiDB-lite"/>
    </source>
</evidence>
<dbReference type="EMBL" id="NWUJ01000010">
    <property type="protein sequence ID" value="PFH32872.1"/>
    <property type="molecule type" value="Genomic_DNA"/>
</dbReference>
<feature type="region of interest" description="Disordered" evidence="1">
    <location>
        <begin position="287"/>
        <end position="324"/>
    </location>
</feature>
<feature type="compositionally biased region" description="Acidic residues" evidence="1">
    <location>
        <begin position="762"/>
        <end position="772"/>
    </location>
</feature>
<evidence type="ECO:0000313" key="3">
    <source>
        <dbReference type="Proteomes" id="UP000224006"/>
    </source>
</evidence>
<protein>
    <submittedName>
        <fullName evidence="2">Uncharacterized protein</fullName>
    </submittedName>
</protein>
<feature type="region of interest" description="Disordered" evidence="1">
    <location>
        <begin position="25"/>
        <end position="46"/>
    </location>
</feature>
<keyword evidence="3" id="KW-1185">Reference proteome</keyword>
<proteinExistence type="predicted"/>
<feature type="compositionally biased region" description="Low complexity" evidence="1">
    <location>
        <begin position="303"/>
        <end position="324"/>
    </location>
</feature>
<feature type="region of interest" description="Disordered" evidence="1">
    <location>
        <begin position="224"/>
        <end position="243"/>
    </location>
</feature>
<dbReference type="KEGG" id="bbes:BESB_014850"/>
<sequence>MPPPSQSPGSSASVASPLFLSSSSFYSSSFSSLRPASPGARQSSTRAPSARFCAASLSSTVVSSPFASSPVASSPSSPSFVQLSDAGARLWATGEGRRRWVSRGRSRGVVSLLFLLVCLLQAPRPDAGSRLRFAMSSPSVRLEACSAASSSQAAFRCLRPFLGSRELSGCFSRAQPLATASAFSPSSPSQRIFSPHASASLSLYSAPLCSSRFPLAADFSSRSRYTGPSRLTRDDAPLPRGGERCSRSNLFPLPLQPLSSLCLSSSSFICLFSSSFSYPHSFSSSDSRTQRSSSPAGVPPAPSGSAAPFASRPPSLSSSLHAPSVAGGCGRRDLFGPLPRSRSASSAFFALPSVSSSLPAHLRGLASLLSRLLLQRESPEKASLLSHVGAFSSSARDLQRVGTLFSSPSCKSLLSRARRRRSLLSVPFASLLRSCGSVLFNRLSLFSRLLSLSAGVLSSRLRASASLVSASLSPSALLRAPTSLMPPLPPLAPALRLLMVLAFACDSFLFGGSLSATCAFDMRKELARWERGGFFSNFFGFFGRAVRAGLVHANALHLFVNVRSISRVFPSCERLCYEVLFGAAAPASSSSSASGSPAAADARGEDACARWCWWDEGERKGAGQRAAGRRGPGFGERGWLARATLLSLFFSGIAAGNGVSLLLRRWWAAVEWTVQKHTREEARQRRFWGGKVSQEELWGETEGVPRCAPPRKNLDAWARQRRLEKLRKARRRRDSEAGAAAREGPGDSLVEREEASDRDLLNDDDEDEEEAQDSEHAKDRSWCVRTLGCSAGVCSLLGVLVGSARIPSATKRTLGGQLLKRMLTEVFAPVGSSGLDEPGHLGGFLFGYLVAGLLGW</sequence>
<feature type="compositionally biased region" description="Low complexity" evidence="1">
    <location>
        <begin position="25"/>
        <end position="38"/>
    </location>
</feature>
<feature type="compositionally biased region" description="Low complexity" evidence="1">
    <location>
        <begin position="287"/>
        <end position="296"/>
    </location>
</feature>
<dbReference type="Proteomes" id="UP000224006">
    <property type="component" value="Chromosome IX"/>
</dbReference>
<evidence type="ECO:0000313" key="2">
    <source>
        <dbReference type="EMBL" id="PFH32872.1"/>
    </source>
</evidence>
<feature type="compositionally biased region" description="Basic and acidic residues" evidence="1">
    <location>
        <begin position="749"/>
        <end position="761"/>
    </location>
</feature>